<accession>A0A2N1J7S0</accession>
<evidence type="ECO:0000313" key="7">
    <source>
        <dbReference type="EMBL" id="PKI82606.1"/>
    </source>
</evidence>
<evidence type="ECO:0000256" key="4">
    <source>
        <dbReference type="SAM" id="MobiDB-lite"/>
    </source>
</evidence>
<dbReference type="InterPro" id="IPR000651">
    <property type="entry name" value="Ras-like_Gua-exchang_fac_N"/>
</dbReference>
<dbReference type="InterPro" id="IPR036028">
    <property type="entry name" value="SH3-like_dom_sf"/>
</dbReference>
<evidence type="ECO:0008006" key="9">
    <source>
        <dbReference type="Google" id="ProtNLM"/>
    </source>
</evidence>
<proteinExistence type="predicted"/>
<dbReference type="SUPFAM" id="SSF48366">
    <property type="entry name" value="Ras GEF"/>
    <property type="match status" value="1"/>
</dbReference>
<evidence type="ECO:0000256" key="2">
    <source>
        <dbReference type="ARBA" id="ARBA00022658"/>
    </source>
</evidence>
<organism evidence="7 8">
    <name type="scientific">Malassezia vespertilionis</name>
    <dbReference type="NCBI Taxonomy" id="2020962"/>
    <lineage>
        <taxon>Eukaryota</taxon>
        <taxon>Fungi</taxon>
        <taxon>Dikarya</taxon>
        <taxon>Basidiomycota</taxon>
        <taxon>Ustilaginomycotina</taxon>
        <taxon>Malasseziomycetes</taxon>
        <taxon>Malasseziales</taxon>
        <taxon>Malasseziaceae</taxon>
        <taxon>Malassezia</taxon>
    </lineage>
</organism>
<feature type="region of interest" description="Disordered" evidence="4">
    <location>
        <begin position="256"/>
        <end position="278"/>
    </location>
</feature>
<evidence type="ECO:0000259" key="5">
    <source>
        <dbReference type="PROSITE" id="PS50009"/>
    </source>
</evidence>
<dbReference type="AlphaFoldDB" id="A0A2N1J7S0"/>
<reference evidence="7 8" key="1">
    <citation type="submission" date="2017-10" db="EMBL/GenBank/DDBJ databases">
        <title>A novel species of cold-tolerant Malassezia isolated from bats.</title>
        <authorList>
            <person name="Lorch J.M."/>
            <person name="Palmer J.M."/>
            <person name="Vanderwolf K.J."/>
            <person name="Schmidt K.Z."/>
            <person name="Verant M.L."/>
            <person name="Weller T.J."/>
            <person name="Blehert D.S."/>
        </authorList>
    </citation>
    <scope>NUCLEOTIDE SEQUENCE [LARGE SCALE GENOMIC DNA]</scope>
    <source>
        <strain evidence="7 8">NWHC:44797-103</strain>
    </source>
</reference>
<feature type="compositionally biased region" description="Low complexity" evidence="4">
    <location>
        <begin position="264"/>
        <end position="274"/>
    </location>
</feature>
<dbReference type="GO" id="GO:0005886">
    <property type="term" value="C:plasma membrane"/>
    <property type="evidence" value="ECO:0007669"/>
    <property type="project" value="TreeGrafter"/>
</dbReference>
<dbReference type="Pfam" id="PF00617">
    <property type="entry name" value="RasGEF"/>
    <property type="match status" value="1"/>
</dbReference>
<dbReference type="GO" id="GO:0005085">
    <property type="term" value="F:guanyl-nucleotide exchange factor activity"/>
    <property type="evidence" value="ECO:0007669"/>
    <property type="project" value="UniProtKB-KW"/>
</dbReference>
<feature type="compositionally biased region" description="Low complexity" evidence="4">
    <location>
        <begin position="1091"/>
        <end position="1110"/>
    </location>
</feature>
<dbReference type="PROSITE" id="PS50212">
    <property type="entry name" value="RASGEF_NTER"/>
    <property type="match status" value="1"/>
</dbReference>
<dbReference type="GO" id="GO:0007265">
    <property type="term" value="P:Ras protein signal transduction"/>
    <property type="evidence" value="ECO:0007669"/>
    <property type="project" value="TreeGrafter"/>
</dbReference>
<dbReference type="Gene3D" id="2.30.30.40">
    <property type="entry name" value="SH3 Domains"/>
    <property type="match status" value="1"/>
</dbReference>
<dbReference type="SUPFAM" id="SSF50044">
    <property type="entry name" value="SH3-domain"/>
    <property type="match status" value="1"/>
</dbReference>
<feature type="region of interest" description="Disordered" evidence="4">
    <location>
        <begin position="1080"/>
        <end position="1110"/>
    </location>
</feature>
<dbReference type="OrthoDB" id="28357at2759"/>
<dbReference type="Gene3D" id="1.20.870.10">
    <property type="entry name" value="Son of sevenless (SoS) protein Chain: S domain 1"/>
    <property type="match status" value="1"/>
</dbReference>
<evidence type="ECO:0000259" key="6">
    <source>
        <dbReference type="PROSITE" id="PS50212"/>
    </source>
</evidence>
<gene>
    <name evidence="7" type="ORF">MVES_003509</name>
</gene>
<evidence type="ECO:0000256" key="1">
    <source>
        <dbReference type="ARBA" id="ARBA00022443"/>
    </source>
</evidence>
<feature type="domain" description="N-terminal Ras-GEF" evidence="6">
    <location>
        <begin position="610"/>
        <end position="734"/>
    </location>
</feature>
<evidence type="ECO:0000256" key="3">
    <source>
        <dbReference type="PROSITE-ProRule" id="PRU00168"/>
    </source>
</evidence>
<evidence type="ECO:0000313" key="8">
    <source>
        <dbReference type="Proteomes" id="UP000232875"/>
    </source>
</evidence>
<dbReference type="Proteomes" id="UP000232875">
    <property type="component" value="Unassembled WGS sequence"/>
</dbReference>
<dbReference type="Pfam" id="PF00618">
    <property type="entry name" value="RasGEF_N"/>
    <property type="match status" value="1"/>
</dbReference>
<feature type="domain" description="Ras-GEF" evidence="5">
    <location>
        <begin position="825"/>
        <end position="1078"/>
    </location>
</feature>
<dbReference type="PANTHER" id="PTHR23113">
    <property type="entry name" value="GUANINE NUCLEOTIDE EXCHANGE FACTOR"/>
    <property type="match status" value="1"/>
</dbReference>
<dbReference type="SMART" id="SM00147">
    <property type="entry name" value="RasGEF"/>
    <property type="match status" value="1"/>
</dbReference>
<dbReference type="CDD" id="cd00155">
    <property type="entry name" value="RasGEF"/>
    <property type="match status" value="1"/>
</dbReference>
<protein>
    <recommendedName>
        <fullName evidence="9">Ras GEF</fullName>
    </recommendedName>
</protein>
<keyword evidence="1" id="KW-0728">SH3 domain</keyword>
<name>A0A2N1J7S0_9BASI</name>
<dbReference type="InterPro" id="IPR001452">
    <property type="entry name" value="SH3_domain"/>
</dbReference>
<feature type="region of interest" description="Disordered" evidence="4">
    <location>
        <begin position="505"/>
        <end position="530"/>
    </location>
</feature>
<keyword evidence="8" id="KW-1185">Reference proteome</keyword>
<dbReference type="EMBL" id="KZ454994">
    <property type="protein sequence ID" value="PKI82606.1"/>
    <property type="molecule type" value="Genomic_DNA"/>
</dbReference>
<dbReference type="InterPro" id="IPR008937">
    <property type="entry name" value="Ras-like_GEF"/>
</dbReference>
<feature type="compositionally biased region" description="Polar residues" evidence="4">
    <location>
        <begin position="511"/>
        <end position="521"/>
    </location>
</feature>
<dbReference type="InterPro" id="IPR001895">
    <property type="entry name" value="RASGEF_cat_dom"/>
</dbReference>
<keyword evidence="2 3" id="KW-0344">Guanine-nucleotide releasing factor</keyword>
<sequence>MVLSETTSYYPWAARCSTIGTAGNVSPKSHPPRDTAGDAKPMARKWAVAMHQFDPCHLSGCVQLLVGQIVCLLAQDTSGWSDIEVGGCRGWVPTSFLMDLSVWNSKRMEKKLPTSTLHDSFVQLTKKEQERRASVPKALPPLVLPQTSADALAPMIRSAKSLYSAFCAVDTKLDTPGRCHDFLGCARFLLRDTRSTGRPQSIPVQESLHTLQELLSSSIHELFVRAQSHECALAVESLNSSLQIAAKIYLDSHSQVNDPEVGSDETLSTQTSSLLEEESQLDTCSSLRDSLSSSGNSQGELIAANPLDFNYVRRDSIESLFNPTLLYATYGLLDLSTAQMLACAHALHDQISSMLTAFLGQLHTFENISISSALQRLMDVGLDMFLSAQGLRTIVDCVAEQIDTLHVAPSLAREHRHNQVLLTSSMTAFRSNATYHSEDKSAGVVISGSKQKALMISNASVLLRSVNKVMRTLNELLEYAPSVIFHVQSPKSLLRVYADVKRNDQPEERTVSSPHLATPSPSKDDVSSYGDDTLTVPQADLTTALANFLYTNQDEAPRETTHALEKMSPRYKCQHDSIWDTWEDVLPPAADADATSNPPMRSSQDLVWNQEGHVVGGTLPCLLQWLNASNRGGQDKSLNAFFLCFRTFTEPKELCKELIQLFTTSVEHQDWATALHVVHSIFSWLKYYWLAPQDFMVLPSLQALVEQPHAPAIQSSIDALAVLLRCRHSLGDGVQYPVLGTDLSAHGRGLRMILQTPSNERQQLGLSGNDGAHVPLTDTSSMYSIPLPPKLRGSGPETTPVVSKSLLSSLRNASSPLLVNVLDFDATELARQITIVESQLYCSILPNELLFRTTPYTADESADASPLSDAQHIKAMSTFTTQLTNWIGECILRETDISRRTQLLRFFVRFGSACLALQNYNLLMAVQGALNSSTILRLKKTWAGLSSKTLALFEEQRKVLEHTRNFATYRAQLRQTNGPALPFVGLVLTDLTFCMDGNPKIRSFGAEETPVINFVRCFKLASIINDMQRFQRPFPLVQVPEIQQFIHDLRAELDEASSDNYAAAAEQLYQRSLCLEPRESLTHKPRQRSGSIVSLPWSSSRRSSSDNVSISGNAVKTADAKQNLFDTILKRL</sequence>
<dbReference type="PROSITE" id="PS50009">
    <property type="entry name" value="RASGEF_CAT"/>
    <property type="match status" value="1"/>
</dbReference>
<dbReference type="InterPro" id="IPR036964">
    <property type="entry name" value="RASGEF_cat_dom_sf"/>
</dbReference>
<dbReference type="PANTHER" id="PTHR23113:SF354">
    <property type="entry name" value="BUD SITE SELECTION PROTEIN 5"/>
    <property type="match status" value="1"/>
</dbReference>
<dbReference type="STRING" id="2020962.A0A2N1J7S0"/>
<dbReference type="Gene3D" id="1.10.840.10">
    <property type="entry name" value="Ras guanine-nucleotide exchange factors catalytic domain"/>
    <property type="match status" value="1"/>
</dbReference>
<dbReference type="InterPro" id="IPR023578">
    <property type="entry name" value="Ras_GEF_dom_sf"/>
</dbReference>
<dbReference type="SMART" id="SM00326">
    <property type="entry name" value="SH3"/>
    <property type="match status" value="1"/>
</dbReference>